<feature type="domain" description="Fido" evidence="1">
    <location>
        <begin position="12"/>
        <end position="129"/>
    </location>
</feature>
<dbReference type="Pfam" id="PF02661">
    <property type="entry name" value="Fic"/>
    <property type="match status" value="1"/>
</dbReference>
<evidence type="ECO:0000313" key="2">
    <source>
        <dbReference type="EMBL" id="SDN36992.1"/>
    </source>
</evidence>
<dbReference type="NCBIfam" id="TIGR01550">
    <property type="entry name" value="DOC_P1"/>
    <property type="match status" value="1"/>
</dbReference>
<dbReference type="OrthoDB" id="9802752at2"/>
<dbReference type="PROSITE" id="PS51459">
    <property type="entry name" value="FIDO"/>
    <property type="match status" value="1"/>
</dbReference>
<dbReference type="STRING" id="1196353.SAMN05444921_12556"/>
<dbReference type="Gene3D" id="1.20.120.1870">
    <property type="entry name" value="Fic/DOC protein, Fido domain"/>
    <property type="match status" value="1"/>
</dbReference>
<evidence type="ECO:0000259" key="1">
    <source>
        <dbReference type="PROSITE" id="PS51459"/>
    </source>
</evidence>
<dbReference type="SUPFAM" id="SSF140931">
    <property type="entry name" value="Fic-like"/>
    <property type="match status" value="1"/>
</dbReference>
<reference evidence="3" key="1">
    <citation type="submission" date="2016-10" db="EMBL/GenBank/DDBJ databases">
        <authorList>
            <person name="Varghese N."/>
            <person name="Submissions S."/>
        </authorList>
    </citation>
    <scope>NUCLEOTIDE SEQUENCE [LARGE SCALE GENOMIC DNA]</scope>
    <source>
        <strain evidence="3">CGMCC 4.7042</strain>
    </source>
</reference>
<dbReference type="InterPro" id="IPR006440">
    <property type="entry name" value="Doc"/>
</dbReference>
<dbReference type="InterPro" id="IPR036597">
    <property type="entry name" value="Fido-like_dom_sf"/>
</dbReference>
<protein>
    <submittedName>
        <fullName evidence="2">Death on curing protein</fullName>
    </submittedName>
</protein>
<dbReference type="GeneID" id="40833224"/>
<dbReference type="RefSeq" id="WP_093660435.1">
    <property type="nucleotide sequence ID" value="NZ_FNHI01000025.1"/>
</dbReference>
<dbReference type="InterPro" id="IPR053737">
    <property type="entry name" value="Type_II_TA_Toxin"/>
</dbReference>
<dbReference type="AlphaFoldDB" id="A0A1H0AU46"/>
<name>A0A1H0AU46_9ACTN</name>
<dbReference type="EMBL" id="FNHI01000025">
    <property type="protein sequence ID" value="SDN36992.1"/>
    <property type="molecule type" value="Genomic_DNA"/>
</dbReference>
<dbReference type="InterPro" id="IPR003812">
    <property type="entry name" value="Fido"/>
</dbReference>
<dbReference type="GO" id="GO:0016301">
    <property type="term" value="F:kinase activity"/>
    <property type="evidence" value="ECO:0007669"/>
    <property type="project" value="InterPro"/>
</dbReference>
<dbReference type="PANTHER" id="PTHR39426:SF1">
    <property type="entry name" value="HOMOLOGY TO DEATH-ON-CURING PROTEIN OF PHAGE P1"/>
    <property type="match status" value="1"/>
</dbReference>
<gene>
    <name evidence="2" type="ORF">SAMN05444921_12556</name>
</gene>
<sequence length="131" mass="14043">MTHQTTTQTRHLTVAEVTAIARFAFGGHPPELRAGGLLESAVHRPRSRMYGVAAYPDLWEQAGALLHAIASNHPFVDGNKRTAWLSTAVFLALNGADPVNVDQDRAYDLVVSVAAGEMTDPALIGAVLRTL</sequence>
<proteinExistence type="predicted"/>
<dbReference type="PANTHER" id="PTHR39426">
    <property type="entry name" value="HOMOLOGY TO DEATH-ON-CURING PROTEIN OF PHAGE P1"/>
    <property type="match status" value="1"/>
</dbReference>
<keyword evidence="3" id="KW-1185">Reference proteome</keyword>
<organism evidence="2 3">
    <name type="scientific">Streptomyces wuyuanensis</name>
    <dbReference type="NCBI Taxonomy" id="1196353"/>
    <lineage>
        <taxon>Bacteria</taxon>
        <taxon>Bacillati</taxon>
        <taxon>Actinomycetota</taxon>
        <taxon>Actinomycetes</taxon>
        <taxon>Kitasatosporales</taxon>
        <taxon>Streptomycetaceae</taxon>
        <taxon>Streptomyces</taxon>
    </lineage>
</organism>
<dbReference type="Proteomes" id="UP000199063">
    <property type="component" value="Unassembled WGS sequence"/>
</dbReference>
<evidence type="ECO:0000313" key="3">
    <source>
        <dbReference type="Proteomes" id="UP000199063"/>
    </source>
</evidence>
<accession>A0A1H0AU46</accession>